<keyword evidence="1" id="KW-0812">Transmembrane</keyword>
<feature type="transmembrane region" description="Helical" evidence="1">
    <location>
        <begin position="27"/>
        <end position="54"/>
    </location>
</feature>
<reference evidence="2 4" key="1">
    <citation type="journal article" date="2008" name="Science">
        <title>The Physcomitrella genome reveals evolutionary insights into the conquest of land by plants.</title>
        <authorList>
            <person name="Rensing S."/>
            <person name="Lang D."/>
            <person name="Zimmer A."/>
            <person name="Terry A."/>
            <person name="Salamov A."/>
            <person name="Shapiro H."/>
            <person name="Nishiyama T."/>
            <person name="Perroud P.-F."/>
            <person name="Lindquist E."/>
            <person name="Kamisugi Y."/>
            <person name="Tanahashi T."/>
            <person name="Sakakibara K."/>
            <person name="Fujita T."/>
            <person name="Oishi K."/>
            <person name="Shin-I T."/>
            <person name="Kuroki Y."/>
            <person name="Toyoda A."/>
            <person name="Suzuki Y."/>
            <person name="Hashimoto A."/>
            <person name="Yamaguchi K."/>
            <person name="Sugano A."/>
            <person name="Kohara Y."/>
            <person name="Fujiyama A."/>
            <person name="Anterola A."/>
            <person name="Aoki S."/>
            <person name="Ashton N."/>
            <person name="Barbazuk W.B."/>
            <person name="Barker E."/>
            <person name="Bennetzen J."/>
            <person name="Bezanilla M."/>
            <person name="Blankenship R."/>
            <person name="Cho S.H."/>
            <person name="Dutcher S."/>
            <person name="Estelle M."/>
            <person name="Fawcett J.A."/>
            <person name="Gundlach H."/>
            <person name="Hanada K."/>
            <person name="Heyl A."/>
            <person name="Hicks K.A."/>
            <person name="Hugh J."/>
            <person name="Lohr M."/>
            <person name="Mayer K."/>
            <person name="Melkozernov A."/>
            <person name="Murata T."/>
            <person name="Nelson D."/>
            <person name="Pils B."/>
            <person name="Prigge M."/>
            <person name="Reiss B."/>
            <person name="Renner T."/>
            <person name="Rombauts S."/>
            <person name="Rushton P."/>
            <person name="Sanderfoot A."/>
            <person name="Schween G."/>
            <person name="Shiu S.-H."/>
            <person name="Stueber K."/>
            <person name="Theodoulou F.L."/>
            <person name="Tu H."/>
            <person name="Van de Peer Y."/>
            <person name="Verrier P.J."/>
            <person name="Waters E."/>
            <person name="Wood A."/>
            <person name="Yang L."/>
            <person name="Cove D."/>
            <person name="Cuming A."/>
            <person name="Hasebe M."/>
            <person name="Lucas S."/>
            <person name="Mishler D.B."/>
            <person name="Reski R."/>
            <person name="Grigoriev I."/>
            <person name="Quatrano R.S."/>
            <person name="Boore J.L."/>
        </authorList>
    </citation>
    <scope>NUCLEOTIDE SEQUENCE [LARGE SCALE GENOMIC DNA]</scope>
    <source>
        <strain evidence="3 4">cv. Gransden 2004</strain>
    </source>
</reference>
<dbReference type="EMBL" id="ABEU02000022">
    <property type="protein sequence ID" value="PNR30462.1"/>
    <property type="molecule type" value="Genomic_DNA"/>
</dbReference>
<dbReference type="PaxDb" id="3218-PP1S12_340V6.1"/>
<accession>A0A2K1IMF5</accession>
<feature type="transmembrane region" description="Helical" evidence="1">
    <location>
        <begin position="722"/>
        <end position="748"/>
    </location>
</feature>
<feature type="transmembrane region" description="Helical" evidence="1">
    <location>
        <begin position="535"/>
        <end position="556"/>
    </location>
</feature>
<dbReference type="PANTHER" id="PTHR13304:SF0">
    <property type="entry name" value="GLYCOSYLPHOSPHATIDYLINOSITOL ANCHOR ATTACHMENT 1 PROTEIN"/>
    <property type="match status" value="1"/>
</dbReference>
<dbReference type="PANTHER" id="PTHR13304">
    <property type="entry name" value="GLYCOSYLPHOSPHATIDYLINOSITOL ANCHOR ATTACHMENT 1 PROTEIN"/>
    <property type="match status" value="1"/>
</dbReference>
<evidence type="ECO:0000313" key="2">
    <source>
        <dbReference type="EMBL" id="PNR30462.1"/>
    </source>
</evidence>
<dbReference type="GeneID" id="112274761"/>
<organism evidence="2">
    <name type="scientific">Physcomitrium patens</name>
    <name type="common">Spreading-leaved earth moss</name>
    <name type="synonym">Physcomitrella patens</name>
    <dbReference type="NCBI Taxonomy" id="3218"/>
    <lineage>
        <taxon>Eukaryota</taxon>
        <taxon>Viridiplantae</taxon>
        <taxon>Streptophyta</taxon>
        <taxon>Embryophyta</taxon>
        <taxon>Bryophyta</taxon>
        <taxon>Bryophytina</taxon>
        <taxon>Bryopsida</taxon>
        <taxon>Funariidae</taxon>
        <taxon>Funariales</taxon>
        <taxon>Funariaceae</taxon>
        <taxon>Physcomitrium</taxon>
    </lineage>
</organism>
<keyword evidence="1" id="KW-1133">Transmembrane helix</keyword>
<keyword evidence="1" id="KW-0472">Membrane</keyword>
<reference evidence="3" key="3">
    <citation type="submission" date="2020-12" db="UniProtKB">
        <authorList>
            <consortium name="EnsemblPlants"/>
        </authorList>
    </citation>
    <scope>IDENTIFICATION</scope>
</reference>
<evidence type="ECO:0000313" key="4">
    <source>
        <dbReference type="Proteomes" id="UP000006727"/>
    </source>
</evidence>
<protein>
    <recommendedName>
        <fullName evidence="5">Glycosylphosphatidylinositol anchor attachment 1 protein</fullName>
    </recommendedName>
</protein>
<dbReference type="OrthoDB" id="445301at2759"/>
<gene>
    <name evidence="3" type="primary">LOC112274761</name>
    <name evidence="2" type="ORF">PHYPA_026778</name>
</gene>
<dbReference type="GO" id="GO:0016255">
    <property type="term" value="P:attachment of GPI anchor to protein"/>
    <property type="evidence" value="ECO:0000318"/>
    <property type="project" value="GO_Central"/>
</dbReference>
<name>A0A2K1IMF5_PHYPA</name>
<dbReference type="RefSeq" id="XP_024360267.1">
    <property type="nucleotide sequence ID" value="XM_024504499.1"/>
</dbReference>
<dbReference type="STRING" id="3218.A0A2K1IMF5"/>
<dbReference type="Gramene" id="Pp3c22_6140V3.1">
    <property type="protein sequence ID" value="Pp3c22_6140V3.1"/>
    <property type="gene ID" value="Pp3c22_6140"/>
</dbReference>
<feature type="transmembrane region" description="Helical" evidence="1">
    <location>
        <begin position="464"/>
        <end position="485"/>
    </location>
</feature>
<sequence length="749" mass="81201">MDTCCSTMAAMADATTVRKPRVRALRWLAGIVIRYSQIMSGICYTAGLITVFLLPVLSKPTYISENALMPGSANSVFTPKSATDARLIAEELHNMVAESSDGYMAVRKWAINRMSAIGADFYLHTFTHREKPFTSMRFFSSPQQMPRNWNSTRDGDLGVNTVGIIKAPRAEGNEAVVLVTPFTLDGGKLSSADKLTLSFGMALFELYGSANWLARDVIWVLADARCDSHTAVAAWLEEYHEPKLHFLSAAELAHLYGQITDGMGDASVLEFKRAGFISAGLVFQVSAGNRGQVDSIKVSAEGPNGQMPNLDLINIINTLAQWRRLNIHLDDIIGVRESALLRGLGGVIENIGYIAGKVHGDWGFVMSASSYVESFATLCASFLNQAIGRSTGAHGAFRDYQIDAVTLNMFAGGDLESSSYQIDLFTRYGRLVEGVMRSVNNLLEKFHQSFFLYLLCSPSKFVSVGLYMIPLGLLLITLPLGAAALNSALNKADEIGPTSDSQVLNPHSTNASIPKSTTTKVVGESKENAGRWRRAILVVSVVQLLAFVIALLPPIVSSFVDILETSLASSTTSTPVGGFTSASLRMLLWAVVALVSPFVALSFLPSAEPGDWMAVKALVLGISTIGLVVMSQVDFAVSLIGAVVLVPTCLCTSPMRDIWGSSTKAQQKEQSFLGRISLFLGIIVTILGSPPVLLAAVAAFLLDNSHWIVSFERLWEWTELLWSGGSALYIFIMIVYLPSSYLSIYILFS</sequence>
<feature type="transmembrane region" description="Helical" evidence="1">
    <location>
        <begin position="612"/>
        <end position="629"/>
    </location>
</feature>
<proteinExistence type="predicted"/>
<dbReference type="EnsemblPlants" id="Pp3c22_6140V3.1">
    <property type="protein sequence ID" value="Pp3c22_6140V3.1"/>
    <property type="gene ID" value="Pp3c22_6140"/>
</dbReference>
<feature type="transmembrane region" description="Helical" evidence="1">
    <location>
        <begin position="635"/>
        <end position="655"/>
    </location>
</feature>
<reference evidence="2 4" key="2">
    <citation type="journal article" date="2018" name="Plant J.">
        <title>The Physcomitrella patens chromosome-scale assembly reveals moss genome structure and evolution.</title>
        <authorList>
            <person name="Lang D."/>
            <person name="Ullrich K.K."/>
            <person name="Murat F."/>
            <person name="Fuchs J."/>
            <person name="Jenkins J."/>
            <person name="Haas F.B."/>
            <person name="Piednoel M."/>
            <person name="Gundlach H."/>
            <person name="Van Bel M."/>
            <person name="Meyberg R."/>
            <person name="Vives C."/>
            <person name="Morata J."/>
            <person name="Symeonidi A."/>
            <person name="Hiss M."/>
            <person name="Muchero W."/>
            <person name="Kamisugi Y."/>
            <person name="Saleh O."/>
            <person name="Blanc G."/>
            <person name="Decker E.L."/>
            <person name="van Gessel N."/>
            <person name="Grimwood J."/>
            <person name="Hayes R.D."/>
            <person name="Graham S.W."/>
            <person name="Gunter L.E."/>
            <person name="McDaniel S.F."/>
            <person name="Hoernstein S.N.W."/>
            <person name="Larsson A."/>
            <person name="Li F.W."/>
            <person name="Perroud P.F."/>
            <person name="Phillips J."/>
            <person name="Ranjan P."/>
            <person name="Rokshar D.S."/>
            <person name="Rothfels C.J."/>
            <person name="Schneider L."/>
            <person name="Shu S."/>
            <person name="Stevenson D.W."/>
            <person name="Thummler F."/>
            <person name="Tillich M."/>
            <person name="Villarreal Aguilar J.C."/>
            <person name="Widiez T."/>
            <person name="Wong G.K."/>
            <person name="Wymore A."/>
            <person name="Zhang Y."/>
            <person name="Zimmer A.D."/>
            <person name="Quatrano R.S."/>
            <person name="Mayer K.F.X."/>
            <person name="Goodstein D."/>
            <person name="Casacuberta J.M."/>
            <person name="Vandepoele K."/>
            <person name="Reski R."/>
            <person name="Cuming A.C."/>
            <person name="Tuskan G.A."/>
            <person name="Maumus F."/>
            <person name="Salse J."/>
            <person name="Schmutz J."/>
            <person name="Rensing S.A."/>
        </authorList>
    </citation>
    <scope>NUCLEOTIDE SEQUENCE [LARGE SCALE GENOMIC DNA]</scope>
    <source>
        <strain evidence="3 4">cv. Gransden 2004</strain>
    </source>
</reference>
<dbReference type="Proteomes" id="UP000006727">
    <property type="component" value="Chromosome 22"/>
</dbReference>
<feature type="transmembrane region" description="Helical" evidence="1">
    <location>
        <begin position="676"/>
        <end position="702"/>
    </location>
</feature>
<dbReference type="GO" id="GO:0042765">
    <property type="term" value="C:GPI-anchor transamidase complex"/>
    <property type="evidence" value="ECO:0000318"/>
    <property type="project" value="GO_Central"/>
</dbReference>
<dbReference type="AlphaFoldDB" id="A0A2K1IMF5"/>
<keyword evidence="4" id="KW-1185">Reference proteome</keyword>
<dbReference type="Gramene" id="Pp3c22_6140V3.8">
    <property type="protein sequence ID" value="Pp3c22_6140V3.8"/>
    <property type="gene ID" value="Pp3c22_6140"/>
</dbReference>
<feature type="transmembrane region" description="Helical" evidence="1">
    <location>
        <begin position="586"/>
        <end position="605"/>
    </location>
</feature>
<evidence type="ECO:0000256" key="1">
    <source>
        <dbReference type="SAM" id="Phobius"/>
    </source>
</evidence>
<evidence type="ECO:0000313" key="3">
    <source>
        <dbReference type="EnsemblPlants" id="Pp3c22_6140V3.1"/>
    </source>
</evidence>
<dbReference type="PIRSF" id="PIRSF036762">
    <property type="entry name" value="GAA1"/>
    <property type="match status" value="1"/>
</dbReference>
<dbReference type="InterPro" id="IPR007246">
    <property type="entry name" value="Gaa1"/>
</dbReference>
<evidence type="ECO:0008006" key="5">
    <source>
        <dbReference type="Google" id="ProtNLM"/>
    </source>
</evidence>
<dbReference type="EnsemblPlants" id="Pp3c22_6140V3.8">
    <property type="protein sequence ID" value="Pp3c22_6140V3.8"/>
    <property type="gene ID" value="Pp3c22_6140"/>
</dbReference>
<dbReference type="Pfam" id="PF04114">
    <property type="entry name" value="Gaa1"/>
    <property type="match status" value="1"/>
</dbReference>